<dbReference type="OrthoDB" id="9763471at2"/>
<dbReference type="RefSeq" id="WP_115371916.1">
    <property type="nucleotide sequence ID" value="NZ_QASA01000001.1"/>
</dbReference>
<evidence type="ECO:0000313" key="1">
    <source>
        <dbReference type="EMBL" id="RDC62473.1"/>
    </source>
</evidence>
<name>A0A369QC49_9BACT</name>
<accession>A0A369QC49</accession>
<keyword evidence="2" id="KW-1185">Reference proteome</keyword>
<comment type="caution">
    <text evidence="1">The sequence shown here is derived from an EMBL/GenBank/DDBJ whole genome shotgun (WGS) entry which is preliminary data.</text>
</comment>
<evidence type="ECO:0000313" key="2">
    <source>
        <dbReference type="Proteomes" id="UP000253919"/>
    </source>
</evidence>
<reference evidence="1 2" key="1">
    <citation type="submission" date="2018-04" db="EMBL/GenBank/DDBJ databases">
        <title>Adhaeribacter sp. HMF7616 genome sequencing and assembly.</title>
        <authorList>
            <person name="Kang H."/>
            <person name="Kang J."/>
            <person name="Cha I."/>
            <person name="Kim H."/>
            <person name="Joh K."/>
        </authorList>
    </citation>
    <scope>NUCLEOTIDE SEQUENCE [LARGE SCALE GENOMIC DNA]</scope>
    <source>
        <strain evidence="1 2">HMF7616</strain>
    </source>
</reference>
<dbReference type="Proteomes" id="UP000253919">
    <property type="component" value="Unassembled WGS sequence"/>
</dbReference>
<organism evidence="1 2">
    <name type="scientific">Adhaeribacter pallidiroseus</name>
    <dbReference type="NCBI Taxonomy" id="2072847"/>
    <lineage>
        <taxon>Bacteria</taxon>
        <taxon>Pseudomonadati</taxon>
        <taxon>Bacteroidota</taxon>
        <taxon>Cytophagia</taxon>
        <taxon>Cytophagales</taxon>
        <taxon>Hymenobacteraceae</taxon>
        <taxon>Adhaeribacter</taxon>
    </lineage>
</organism>
<protein>
    <submittedName>
        <fullName evidence="1">Uncharacterized protein</fullName>
    </submittedName>
</protein>
<gene>
    <name evidence="1" type="ORF">AHMF7616_01067</name>
</gene>
<dbReference type="EMBL" id="QASA01000001">
    <property type="protein sequence ID" value="RDC62473.1"/>
    <property type="molecule type" value="Genomic_DNA"/>
</dbReference>
<sequence length="622" mass="70195">MAEKIITQLKFPATVTAWNRIEGRPRTEDFDRALKAEVRDALWMVSRQWQLGEFIGDDAGSPVFAKVHMKTTALTKYQPQAGNTQAMPSSVPLEVKVENQPIPFKLAKEIASLDIRLLMGRQWFKLLGVENLAADTLAAAKSDFVTQYAIARPDPENVDDAALCAHPQVWQQFAAVAGRRMDGYELYQYLKKSSTNHASDNISSLTDATDQTNVDDLAKRFIKWYEQLYYQPLAQENPSWKPSHLEHQFACSAPQGATEKVLIADEYYHGHLDWYNLDINPEQTPLGTVEETIPDVEQATTLTFIPSGITFAGMPHTRWWQFEHSKTNFGDIKPDTTDLNKLMLLDFGLMYANDWFMVPFTLPVGSIADVAGLSVTDVFGERFWIEAAGSGSDEDWQRWNMFSLSIRGSQDVPADNSLVLLPAAPKLLEAKPMEQIYLLRDEVANMVWGVEAQVPLATGKNKPGKEAALELKAKYQQFIPPVKQPLPLENDGSIRYQVVNSVPEHWIPFVPVHLPDSNRQIQLQRAAMPRILEGDPNLPKKVEPRTSILRQGLDSDSPKPYFLHEEEVTRAGTLISKAFQRTRWYNGRVFTWVGMRKQSGRGEGFSGLAFDQIFPKEKQSGV</sequence>
<proteinExistence type="predicted"/>
<dbReference type="AlphaFoldDB" id="A0A369QC49"/>